<evidence type="ECO:0000256" key="1">
    <source>
        <dbReference type="SAM" id="Coils"/>
    </source>
</evidence>
<evidence type="ECO:0000313" key="5">
    <source>
        <dbReference type="Proteomes" id="UP000628736"/>
    </source>
</evidence>
<gene>
    <name evidence="4" type="ORF">H8S11_01370</name>
</gene>
<dbReference type="EMBL" id="JACOPO010000001">
    <property type="protein sequence ID" value="MBC5721477.1"/>
    <property type="molecule type" value="Genomic_DNA"/>
</dbReference>
<evidence type="ECO:0000313" key="4">
    <source>
        <dbReference type="EMBL" id="MBC5721477.1"/>
    </source>
</evidence>
<evidence type="ECO:0000256" key="3">
    <source>
        <dbReference type="SAM" id="Phobius"/>
    </source>
</evidence>
<protein>
    <recommendedName>
        <fullName evidence="6">Cell division protein FtsL</fullName>
    </recommendedName>
</protein>
<dbReference type="Proteomes" id="UP000628736">
    <property type="component" value="Unassembled WGS sequence"/>
</dbReference>
<reference evidence="4" key="1">
    <citation type="submission" date="2020-08" db="EMBL/GenBank/DDBJ databases">
        <title>Genome public.</title>
        <authorList>
            <person name="Liu C."/>
            <person name="Sun Q."/>
        </authorList>
    </citation>
    <scope>NUCLEOTIDE SEQUENCE</scope>
    <source>
        <strain evidence="4">NSJ-23</strain>
    </source>
</reference>
<organism evidence="4 5">
    <name type="scientific">Flintibacter hominis</name>
    <dbReference type="NCBI Taxonomy" id="2763048"/>
    <lineage>
        <taxon>Bacteria</taxon>
        <taxon>Bacillati</taxon>
        <taxon>Bacillota</taxon>
        <taxon>Clostridia</taxon>
        <taxon>Eubacteriales</taxon>
        <taxon>Flintibacter</taxon>
    </lineage>
</organism>
<feature type="region of interest" description="Disordered" evidence="2">
    <location>
        <begin position="30"/>
        <end position="54"/>
    </location>
</feature>
<accession>A0A8J6M7F1</accession>
<feature type="transmembrane region" description="Helical" evidence="3">
    <location>
        <begin position="67"/>
        <end position="90"/>
    </location>
</feature>
<comment type="caution">
    <text evidence="4">The sequence shown here is derived from an EMBL/GenBank/DDBJ whole genome shotgun (WGS) entry which is preliminary data.</text>
</comment>
<dbReference type="RefSeq" id="WP_147571547.1">
    <property type="nucleotide sequence ID" value="NZ_JACOPO010000001.1"/>
</dbReference>
<name>A0A8J6M7F1_9FIRM</name>
<keyword evidence="3" id="KW-1133">Transmembrane helix</keyword>
<feature type="compositionally biased region" description="Basic residues" evidence="2">
    <location>
        <begin position="41"/>
        <end position="54"/>
    </location>
</feature>
<keyword evidence="3" id="KW-0812">Transmembrane</keyword>
<dbReference type="AlphaFoldDB" id="A0A8J6M7F1"/>
<keyword evidence="5" id="KW-1185">Reference proteome</keyword>
<proteinExistence type="predicted"/>
<keyword evidence="1" id="KW-0175">Coiled coil</keyword>
<evidence type="ECO:0000256" key="2">
    <source>
        <dbReference type="SAM" id="MobiDB-lite"/>
    </source>
</evidence>
<feature type="coiled-coil region" evidence="1">
    <location>
        <begin position="92"/>
        <end position="119"/>
    </location>
</feature>
<keyword evidence="3" id="KW-0472">Membrane</keyword>
<sequence>MAARRRSTTVYNTYGSVAYAPAYDGSAVRAPRREEELQRRPQPKTREHVRRKQLTRTQVQVREAGQVAPFAVVGFIAVAVFAALLITSFAQFTALNGEVVSLQNQLTTLQTENATLSAQYEKVFDMETIQAAVGESMVRPTSDQVEYIDLSEPDTVVVYGEQEASGGIVGALKAAGTVLGEMIEYFR</sequence>
<evidence type="ECO:0008006" key="6">
    <source>
        <dbReference type="Google" id="ProtNLM"/>
    </source>
</evidence>